<name>G8YFE7_PICSO</name>
<dbReference type="GO" id="GO:0030332">
    <property type="term" value="F:cyclin binding"/>
    <property type="evidence" value="ECO:0007669"/>
    <property type="project" value="TreeGrafter"/>
</dbReference>
<evidence type="ECO:0000313" key="1">
    <source>
        <dbReference type="EMBL" id="CCE81896.1"/>
    </source>
</evidence>
<gene>
    <name evidence="1" type="primary">Piso0_002575</name>
    <name evidence="1" type="ORF">GNLVRS01_PISO0I13164g</name>
</gene>
<dbReference type="OrthoDB" id="386949at2759"/>
<dbReference type="OMA" id="CKASQAS"/>
<dbReference type="GO" id="GO:0031624">
    <property type="term" value="F:ubiquitin conjugating enzyme binding"/>
    <property type="evidence" value="ECO:0007669"/>
    <property type="project" value="TreeGrafter"/>
</dbReference>
<dbReference type="GO" id="GO:0000209">
    <property type="term" value="P:protein polyubiquitination"/>
    <property type="evidence" value="ECO:0007669"/>
    <property type="project" value="TreeGrafter"/>
</dbReference>
<dbReference type="GO" id="GO:0051865">
    <property type="term" value="P:protein autoubiquitination"/>
    <property type="evidence" value="ECO:0007669"/>
    <property type="project" value="TreeGrafter"/>
</dbReference>
<dbReference type="GO" id="GO:0006513">
    <property type="term" value="P:protein monoubiquitination"/>
    <property type="evidence" value="ECO:0007669"/>
    <property type="project" value="TreeGrafter"/>
</dbReference>
<dbReference type="InterPro" id="IPR019193">
    <property type="entry name" value="UBQ-conj_enz_E2-bd_prot"/>
</dbReference>
<dbReference type="HOGENOM" id="CLU_029122_0_0_1"/>
<dbReference type="PANTHER" id="PTHR31531:SF2">
    <property type="entry name" value="E3 UBIQUITIN-PROTEIN LIGASE E3D"/>
    <property type="match status" value="1"/>
</dbReference>
<dbReference type="InParanoid" id="G8YFE7"/>
<organism evidence="1 2">
    <name type="scientific">Pichia sorbitophila (strain ATCC MYA-4447 / BCRC 22081 / CBS 7064 / NBRC 10061 / NRRL Y-12695)</name>
    <name type="common">Hybrid yeast</name>
    <dbReference type="NCBI Taxonomy" id="559304"/>
    <lineage>
        <taxon>Eukaryota</taxon>
        <taxon>Fungi</taxon>
        <taxon>Dikarya</taxon>
        <taxon>Ascomycota</taxon>
        <taxon>Saccharomycotina</taxon>
        <taxon>Pichiomycetes</taxon>
        <taxon>Debaryomycetaceae</taxon>
        <taxon>Millerozyma</taxon>
    </lineage>
</organism>
<protein>
    <submittedName>
        <fullName evidence="1">Piso0_002575 protein</fullName>
    </submittedName>
</protein>
<dbReference type="eggNOG" id="KOG4784">
    <property type="taxonomic scope" value="Eukaryota"/>
</dbReference>
<dbReference type="GO" id="GO:0061630">
    <property type="term" value="F:ubiquitin protein ligase activity"/>
    <property type="evidence" value="ECO:0007669"/>
    <property type="project" value="TreeGrafter"/>
</dbReference>
<dbReference type="GO" id="GO:0005634">
    <property type="term" value="C:nucleus"/>
    <property type="evidence" value="ECO:0007669"/>
    <property type="project" value="TreeGrafter"/>
</dbReference>
<keyword evidence="2" id="KW-1185">Reference proteome</keyword>
<dbReference type="GO" id="GO:0000151">
    <property type="term" value="C:ubiquitin ligase complex"/>
    <property type="evidence" value="ECO:0007669"/>
    <property type="project" value="TreeGrafter"/>
</dbReference>
<evidence type="ECO:0000313" key="2">
    <source>
        <dbReference type="Proteomes" id="UP000005222"/>
    </source>
</evidence>
<dbReference type="GO" id="GO:0043161">
    <property type="term" value="P:proteasome-mediated ubiquitin-dependent protein catabolic process"/>
    <property type="evidence" value="ECO:0007669"/>
    <property type="project" value="TreeGrafter"/>
</dbReference>
<dbReference type="Pfam" id="PF09814">
    <property type="entry name" value="HECT_2"/>
    <property type="match status" value="1"/>
</dbReference>
<dbReference type="PANTHER" id="PTHR31531">
    <property type="entry name" value="E3 UBIQUITIN-PROTEIN LIGASE E3D FAMILY MEMBER"/>
    <property type="match status" value="1"/>
</dbReference>
<sequence length="381" mass="43314">MRKIKNHNLLSVLAMYLAEEFSNLNSISISIENDQITPSCAIKSIRTKSRGSIQVLINEYMEDVTLPIDLKEGNEIRIKNLSRGQNSLTFSIHTINGTQKVDESTMSFMDGIYNSGTQRWSCKDLQQKTPKRGNKNDFKFCCIKCLSPIVDSSNISMFYDMPSEFWSEMMEFWHCHKPDIHKNEFSKNYNGNLKPKGNDAIIGSYYVLVNSSTGNVKDGQVVCGQCNHVLGSLMENTQRLLKWNLKLSADEKVDTYPPSLHLYNLLMNEVNLSATRKFIVSSKHNDEIRNFYVWVMNIGINASFGNTIINRGIKVAYNSDPFASGIDVQNVETIDVPPEVYDDFLTKITNNNSVLPSKNRYTILSSKDSEIKYYISYIGCS</sequence>
<dbReference type="STRING" id="559304.G8YFE7"/>
<accession>G8YFE7</accession>
<proteinExistence type="predicted"/>
<dbReference type="GO" id="GO:0005829">
    <property type="term" value="C:cytosol"/>
    <property type="evidence" value="ECO:0007669"/>
    <property type="project" value="TreeGrafter"/>
</dbReference>
<reference evidence="1 2" key="1">
    <citation type="journal article" date="2012" name="G3 (Bethesda)">
        <title>Pichia sorbitophila, an interspecies yeast hybrid reveals early steps of genome resolution following polyploidization.</title>
        <authorList>
            <person name="Leh Louis V."/>
            <person name="Despons L."/>
            <person name="Friedrich A."/>
            <person name="Martin T."/>
            <person name="Durrens P."/>
            <person name="Casaregola S."/>
            <person name="Neuveglise C."/>
            <person name="Fairhead C."/>
            <person name="Marck C."/>
            <person name="Cruz J.A."/>
            <person name="Straub M.L."/>
            <person name="Kugler V."/>
            <person name="Sacerdot C."/>
            <person name="Uzunov Z."/>
            <person name="Thierry A."/>
            <person name="Weiss S."/>
            <person name="Bleykasten C."/>
            <person name="De Montigny J."/>
            <person name="Jacques N."/>
            <person name="Jung P."/>
            <person name="Lemaire M."/>
            <person name="Mallet S."/>
            <person name="Morel G."/>
            <person name="Richard G.F."/>
            <person name="Sarkar A."/>
            <person name="Savel G."/>
            <person name="Schacherer J."/>
            <person name="Seret M.L."/>
            <person name="Talla E."/>
            <person name="Samson G."/>
            <person name="Jubin C."/>
            <person name="Poulain J."/>
            <person name="Vacherie B."/>
            <person name="Barbe V."/>
            <person name="Pelletier E."/>
            <person name="Sherman D.J."/>
            <person name="Westhof E."/>
            <person name="Weissenbach J."/>
            <person name="Baret P.V."/>
            <person name="Wincker P."/>
            <person name="Gaillardin C."/>
            <person name="Dujon B."/>
            <person name="Souciet J.L."/>
        </authorList>
    </citation>
    <scope>NUCLEOTIDE SEQUENCE [LARGE SCALE GENOMIC DNA]</scope>
    <source>
        <strain evidence="2">ATCC MYA-4447 / BCRC 22081 / CBS 7064 / NBRC 10061 / NRRL Y-12695</strain>
    </source>
</reference>
<dbReference type="AlphaFoldDB" id="G8YFE7"/>
<dbReference type="FunCoup" id="G8YFE7">
    <property type="interactions" value="84"/>
</dbReference>
<dbReference type="EMBL" id="FO082051">
    <property type="protein sequence ID" value="CCE81896.1"/>
    <property type="molecule type" value="Genomic_DNA"/>
</dbReference>
<dbReference type="Proteomes" id="UP000005222">
    <property type="component" value="Chromosome I"/>
</dbReference>